<organism evidence="2 3">
    <name type="scientific">Panagrolaimus davidi</name>
    <dbReference type="NCBI Taxonomy" id="227884"/>
    <lineage>
        <taxon>Eukaryota</taxon>
        <taxon>Metazoa</taxon>
        <taxon>Ecdysozoa</taxon>
        <taxon>Nematoda</taxon>
        <taxon>Chromadorea</taxon>
        <taxon>Rhabditida</taxon>
        <taxon>Tylenchina</taxon>
        <taxon>Panagrolaimomorpha</taxon>
        <taxon>Panagrolaimoidea</taxon>
        <taxon>Panagrolaimidae</taxon>
        <taxon>Panagrolaimus</taxon>
    </lineage>
</organism>
<keyword evidence="2" id="KW-1185">Reference proteome</keyword>
<protein>
    <submittedName>
        <fullName evidence="3">Allorecognition 2</fullName>
    </submittedName>
</protein>
<evidence type="ECO:0000313" key="3">
    <source>
        <dbReference type="WBParaSite" id="PDA_v2.g5965.t1"/>
    </source>
</evidence>
<dbReference type="AlphaFoldDB" id="A0A914QQE3"/>
<name>A0A914QQE3_9BILA</name>
<evidence type="ECO:0000256" key="1">
    <source>
        <dbReference type="SAM" id="SignalP"/>
    </source>
</evidence>
<evidence type="ECO:0000313" key="2">
    <source>
        <dbReference type="Proteomes" id="UP000887578"/>
    </source>
</evidence>
<dbReference type="WBParaSite" id="PDA_v2.g5965.t1">
    <property type="protein sequence ID" value="PDA_v2.g5965.t1"/>
    <property type="gene ID" value="PDA_v2.g5965"/>
</dbReference>
<sequence>MFWFFFAVLAITVASVANAGTLRIDLLNDTSLQPHKIVYQIDSFPLTFEVRSDHTNADDACKQVNEAQFGIIAVYGKNNGINIVPSWEDKTGKYNVDILFIQNGTKADNASFVDLPFPTGQTQKIIYNITIDYNSIKIVSKNDVASPKFLSMDPAYLPDFIERKYLSLAFFQPLQTSNDSSAVNNCKLFLDYNGKFVWQPPIINL</sequence>
<proteinExistence type="predicted"/>
<feature type="chain" id="PRO_5037815502" evidence="1">
    <location>
        <begin position="20"/>
        <end position="205"/>
    </location>
</feature>
<keyword evidence="1" id="KW-0732">Signal</keyword>
<dbReference type="Proteomes" id="UP000887578">
    <property type="component" value="Unplaced"/>
</dbReference>
<reference evidence="3" key="1">
    <citation type="submission" date="2022-11" db="UniProtKB">
        <authorList>
            <consortium name="WormBaseParasite"/>
        </authorList>
    </citation>
    <scope>IDENTIFICATION</scope>
</reference>
<accession>A0A914QQE3</accession>
<feature type="signal peptide" evidence="1">
    <location>
        <begin position="1"/>
        <end position="19"/>
    </location>
</feature>